<dbReference type="KEGG" id="ngl:RG1141_CH36760"/>
<dbReference type="AlphaFoldDB" id="A0A068TD11"/>
<dbReference type="Proteomes" id="UP000028186">
    <property type="component" value="Chromosome I"/>
</dbReference>
<dbReference type="InterPro" id="IPR012373">
    <property type="entry name" value="Ferrdict_sens_TM"/>
</dbReference>
<protein>
    <submittedName>
        <fullName evidence="4">Fec operon regulator FecR</fullName>
    </submittedName>
</protein>
<keyword evidence="1" id="KW-0812">Transmembrane</keyword>
<keyword evidence="1" id="KW-0472">Membrane</keyword>
<evidence type="ECO:0000313" key="4">
    <source>
        <dbReference type="EMBL" id="CDN56004.1"/>
    </source>
</evidence>
<name>A0A068TD11_NEOGA</name>
<evidence type="ECO:0000259" key="2">
    <source>
        <dbReference type="Pfam" id="PF04773"/>
    </source>
</evidence>
<accession>A0A068TD11</accession>
<dbReference type="eggNOG" id="COG3712">
    <property type="taxonomic scope" value="Bacteria"/>
</dbReference>
<dbReference type="RefSeq" id="WP_038546670.1">
    <property type="nucleotide sequence ID" value="NZ_HG938355.1"/>
</dbReference>
<feature type="domain" description="FecR N-terminal" evidence="3">
    <location>
        <begin position="15"/>
        <end position="57"/>
    </location>
</feature>
<dbReference type="Pfam" id="PF16220">
    <property type="entry name" value="DUF4880"/>
    <property type="match status" value="1"/>
</dbReference>
<feature type="domain" description="FecR protein" evidence="2">
    <location>
        <begin position="108"/>
        <end position="196"/>
    </location>
</feature>
<dbReference type="PANTHER" id="PTHR30273">
    <property type="entry name" value="PERIPLASMIC SIGNAL SENSOR AND SIGMA FACTOR ACTIVATOR FECR-RELATED"/>
    <property type="match status" value="1"/>
</dbReference>
<dbReference type="Gene3D" id="3.55.50.30">
    <property type="match status" value="1"/>
</dbReference>
<dbReference type="PANTHER" id="PTHR30273:SF2">
    <property type="entry name" value="PROTEIN FECR"/>
    <property type="match status" value="1"/>
</dbReference>
<keyword evidence="1" id="KW-1133">Transmembrane helix</keyword>
<feature type="transmembrane region" description="Helical" evidence="1">
    <location>
        <begin position="75"/>
        <end position="94"/>
    </location>
</feature>
<dbReference type="HOGENOM" id="CLU_050192_0_1_5"/>
<dbReference type="InterPro" id="IPR006860">
    <property type="entry name" value="FecR"/>
</dbReference>
<organism evidence="4 5">
    <name type="scientific">Neorhizobium galegae bv. officinalis bv. officinalis str. HAMBI 1141</name>
    <dbReference type="NCBI Taxonomy" id="1028801"/>
    <lineage>
        <taxon>Bacteria</taxon>
        <taxon>Pseudomonadati</taxon>
        <taxon>Pseudomonadota</taxon>
        <taxon>Alphaproteobacteria</taxon>
        <taxon>Hyphomicrobiales</taxon>
        <taxon>Rhizobiaceae</taxon>
        <taxon>Rhizobium/Agrobacterium group</taxon>
        <taxon>Neorhizobium</taxon>
    </lineage>
</organism>
<sequence length="310" mass="33649">MTNVSDKAREDAIAEEAAGWVARLGSHDATDADRRRFEFWKIQDPAHAAAFEEMSSLWGDLAAVPKTVAPRRRRMVGGGIAALLLLMGCLGIIASETGLIARYRSDFYTPVGVIQRIDLDDGSVVTLNTDSAIKVRYGQTERRIVVLRGEAFFDVTPNPARPFVVSGDETQAIALGTHYAVRVGERDEVMVEEGHVAVTAGSQRAVLETGGTAHLGADGRLTTGSGDVDDLTSWRSGKLVFSGRPLGEVLGQIGRYQRGRIMVLDDQASQLRVSGVFAVTDLDQAFAALQESLPIRIIRVSDWITLVRSR</sequence>
<dbReference type="Pfam" id="PF04773">
    <property type="entry name" value="FecR"/>
    <property type="match status" value="1"/>
</dbReference>
<dbReference type="PATRIC" id="fig|1028801.3.peg.3742"/>
<proteinExistence type="predicted"/>
<dbReference type="GO" id="GO:0016989">
    <property type="term" value="F:sigma factor antagonist activity"/>
    <property type="evidence" value="ECO:0007669"/>
    <property type="project" value="TreeGrafter"/>
</dbReference>
<dbReference type="Gene3D" id="2.60.120.1440">
    <property type="match status" value="1"/>
</dbReference>
<evidence type="ECO:0000256" key="1">
    <source>
        <dbReference type="SAM" id="Phobius"/>
    </source>
</evidence>
<dbReference type="PIRSF" id="PIRSF018266">
    <property type="entry name" value="FecR"/>
    <property type="match status" value="1"/>
</dbReference>
<dbReference type="EMBL" id="HG938355">
    <property type="protein sequence ID" value="CDN56004.1"/>
    <property type="molecule type" value="Genomic_DNA"/>
</dbReference>
<evidence type="ECO:0000313" key="5">
    <source>
        <dbReference type="Proteomes" id="UP000028186"/>
    </source>
</evidence>
<evidence type="ECO:0000259" key="3">
    <source>
        <dbReference type="Pfam" id="PF16220"/>
    </source>
</evidence>
<reference evidence="5" key="1">
    <citation type="journal article" date="2014" name="BMC Genomics">
        <title>Genome sequencing of two Neorhizobium galegae strains reveals a noeT gene responsible for the unusual acetylation of the nodulation factors.</title>
        <authorList>
            <person name="Osterman J."/>
            <person name="Marsh J."/>
            <person name="Laine P.K."/>
            <person name="Zeng Z."/>
            <person name="Alatalo E."/>
            <person name="Sullivan J.T."/>
            <person name="Young J.P."/>
            <person name="Thomas-Oates J."/>
            <person name="Paulin L."/>
            <person name="Lindstrom K."/>
        </authorList>
    </citation>
    <scope>NUCLEOTIDE SEQUENCE [LARGE SCALE GENOMIC DNA]</scope>
    <source>
        <strain evidence="5">HAMBI 1141</strain>
    </source>
</reference>
<gene>
    <name evidence="4" type="primary">fecR</name>
    <name evidence="4" type="ORF">RG1141_CH36760</name>
</gene>
<dbReference type="InterPro" id="IPR032623">
    <property type="entry name" value="FecR_N"/>
</dbReference>